<evidence type="ECO:0000313" key="2">
    <source>
        <dbReference type="EMBL" id="KAA3481752.1"/>
    </source>
</evidence>
<name>A0A5B6WLM4_9ROSI</name>
<accession>A0A5B6WLM4</accession>
<comment type="caution">
    <text evidence="2">The sequence shown here is derived from an EMBL/GenBank/DDBJ whole genome shotgun (WGS) entry which is preliminary data.</text>
</comment>
<feature type="domain" description="Reverse transcriptase" evidence="1">
    <location>
        <begin position="299"/>
        <end position="395"/>
    </location>
</feature>
<evidence type="ECO:0000313" key="3">
    <source>
        <dbReference type="Proteomes" id="UP000325315"/>
    </source>
</evidence>
<keyword evidence="2" id="KW-0548">Nucleotidyltransferase</keyword>
<dbReference type="InterPro" id="IPR052343">
    <property type="entry name" value="Retrotransposon-Effector_Assoc"/>
</dbReference>
<dbReference type="SUPFAM" id="SSF56219">
    <property type="entry name" value="DNase I-like"/>
    <property type="match status" value="1"/>
</dbReference>
<keyword evidence="2" id="KW-0808">Transferase</keyword>
<organism evidence="2 3">
    <name type="scientific">Gossypium australe</name>
    <dbReference type="NCBI Taxonomy" id="47621"/>
    <lineage>
        <taxon>Eukaryota</taxon>
        <taxon>Viridiplantae</taxon>
        <taxon>Streptophyta</taxon>
        <taxon>Embryophyta</taxon>
        <taxon>Tracheophyta</taxon>
        <taxon>Spermatophyta</taxon>
        <taxon>Magnoliopsida</taxon>
        <taxon>eudicotyledons</taxon>
        <taxon>Gunneridae</taxon>
        <taxon>Pentapetalae</taxon>
        <taxon>rosids</taxon>
        <taxon>malvids</taxon>
        <taxon>Malvales</taxon>
        <taxon>Malvaceae</taxon>
        <taxon>Malvoideae</taxon>
        <taxon>Gossypium</taxon>
    </lineage>
</organism>
<proteinExistence type="predicted"/>
<keyword evidence="2" id="KW-0695">RNA-directed DNA polymerase</keyword>
<sequence>MYSFEKKGGVPQDHRRMEAFRDSLDECQLMDIRYSGIWFTWERGNLLETNIREHLDRGVANDRWLVLFPGGNVQHLPYSTSDHCPLFINTDNVILEESLEGIVRDCWASSSAPLKERDDNTLAQIIDTKIHLNMEIEKDEMYWEQRARSNWLKLGDRNMAYFHKCASIRRRGNAINKLFLDDGKEITDCSEIIEAATGFFEDLFKSKGCGDLHKVLEGIGTHISREINDRLLTLFRGEEVWLALKEMGPTKAPGSDGFPAIFFQKFWHLVGEEVTGFCLNILNGNRGAEQINVTEIVLIPKTTNPTSLVNFRPISLCSVLYKIVAKAIINRLQDVMGLCIDEVQSAFVPGRLITDNILVAYEILHTFRKKRTRKKGFMALKLDMSKAYDRVEWNFMKNVII</sequence>
<dbReference type="OrthoDB" id="1000886at2759"/>
<dbReference type="InterPro" id="IPR043502">
    <property type="entry name" value="DNA/RNA_pol_sf"/>
</dbReference>
<evidence type="ECO:0000259" key="1">
    <source>
        <dbReference type="Pfam" id="PF00078"/>
    </source>
</evidence>
<dbReference type="InterPro" id="IPR036691">
    <property type="entry name" value="Endo/exonu/phosph_ase_sf"/>
</dbReference>
<gene>
    <name evidence="2" type="ORF">EPI10_022093</name>
</gene>
<protein>
    <submittedName>
        <fullName evidence="2">Reverse transcriptase</fullName>
    </submittedName>
</protein>
<dbReference type="Proteomes" id="UP000325315">
    <property type="component" value="Unassembled WGS sequence"/>
</dbReference>
<dbReference type="AlphaFoldDB" id="A0A5B6WLM4"/>
<keyword evidence="3" id="KW-1185">Reference proteome</keyword>
<dbReference type="CDD" id="cd01650">
    <property type="entry name" value="RT_nLTR_like"/>
    <property type="match status" value="1"/>
</dbReference>
<dbReference type="PANTHER" id="PTHR46890:SF48">
    <property type="entry name" value="RNA-DIRECTED DNA POLYMERASE"/>
    <property type="match status" value="1"/>
</dbReference>
<dbReference type="InterPro" id="IPR000477">
    <property type="entry name" value="RT_dom"/>
</dbReference>
<dbReference type="EMBL" id="SMMG02000003">
    <property type="protein sequence ID" value="KAA3481752.1"/>
    <property type="molecule type" value="Genomic_DNA"/>
</dbReference>
<dbReference type="Pfam" id="PF00078">
    <property type="entry name" value="RVT_1"/>
    <property type="match status" value="1"/>
</dbReference>
<reference evidence="3" key="1">
    <citation type="journal article" date="2019" name="Plant Biotechnol. J.">
        <title>Genome sequencing of the Australian wild diploid species Gossypium australe highlights disease resistance and delayed gland morphogenesis.</title>
        <authorList>
            <person name="Cai Y."/>
            <person name="Cai X."/>
            <person name="Wang Q."/>
            <person name="Wang P."/>
            <person name="Zhang Y."/>
            <person name="Cai C."/>
            <person name="Xu Y."/>
            <person name="Wang K."/>
            <person name="Zhou Z."/>
            <person name="Wang C."/>
            <person name="Geng S."/>
            <person name="Li B."/>
            <person name="Dong Q."/>
            <person name="Hou Y."/>
            <person name="Wang H."/>
            <person name="Ai P."/>
            <person name="Liu Z."/>
            <person name="Yi F."/>
            <person name="Sun M."/>
            <person name="An G."/>
            <person name="Cheng J."/>
            <person name="Zhang Y."/>
            <person name="Shi Q."/>
            <person name="Xie Y."/>
            <person name="Shi X."/>
            <person name="Chang Y."/>
            <person name="Huang F."/>
            <person name="Chen Y."/>
            <person name="Hong S."/>
            <person name="Mi L."/>
            <person name="Sun Q."/>
            <person name="Zhang L."/>
            <person name="Zhou B."/>
            <person name="Peng R."/>
            <person name="Zhang X."/>
            <person name="Liu F."/>
        </authorList>
    </citation>
    <scope>NUCLEOTIDE SEQUENCE [LARGE SCALE GENOMIC DNA]</scope>
    <source>
        <strain evidence="3">cv. PA1801</strain>
    </source>
</reference>
<dbReference type="Gene3D" id="3.60.10.10">
    <property type="entry name" value="Endonuclease/exonuclease/phosphatase"/>
    <property type="match status" value="1"/>
</dbReference>
<dbReference type="GO" id="GO:0003964">
    <property type="term" value="F:RNA-directed DNA polymerase activity"/>
    <property type="evidence" value="ECO:0007669"/>
    <property type="project" value="UniProtKB-KW"/>
</dbReference>
<dbReference type="PANTHER" id="PTHR46890">
    <property type="entry name" value="NON-LTR RETROLELEMENT REVERSE TRANSCRIPTASE-LIKE PROTEIN-RELATED"/>
    <property type="match status" value="1"/>
</dbReference>
<dbReference type="SUPFAM" id="SSF56672">
    <property type="entry name" value="DNA/RNA polymerases"/>
    <property type="match status" value="1"/>
</dbReference>